<keyword evidence="3" id="KW-1185">Reference proteome</keyword>
<proteinExistence type="predicted"/>
<feature type="signal peptide" evidence="1">
    <location>
        <begin position="1"/>
        <end position="21"/>
    </location>
</feature>
<dbReference type="AlphaFoldDB" id="A0A1A0H5J4"/>
<evidence type="ECO:0000313" key="2">
    <source>
        <dbReference type="EMBL" id="OBA19188.1"/>
    </source>
</evidence>
<accession>A0A1A0H5J4</accession>
<evidence type="ECO:0000256" key="1">
    <source>
        <dbReference type="SAM" id="SignalP"/>
    </source>
</evidence>
<feature type="chain" id="PRO_5008291712" description="Flo11 domain-containing protein" evidence="1">
    <location>
        <begin position="22"/>
        <end position="285"/>
    </location>
</feature>
<gene>
    <name evidence="2" type="ORF">METBIDRAFT_219956</name>
</gene>
<evidence type="ECO:0008006" key="4">
    <source>
        <dbReference type="Google" id="ProtNLM"/>
    </source>
</evidence>
<organism evidence="2 3">
    <name type="scientific">Metschnikowia bicuspidata var. bicuspidata NRRL YB-4993</name>
    <dbReference type="NCBI Taxonomy" id="869754"/>
    <lineage>
        <taxon>Eukaryota</taxon>
        <taxon>Fungi</taxon>
        <taxon>Dikarya</taxon>
        <taxon>Ascomycota</taxon>
        <taxon>Saccharomycotina</taxon>
        <taxon>Pichiomycetes</taxon>
        <taxon>Metschnikowiaceae</taxon>
        <taxon>Metschnikowia</taxon>
    </lineage>
</organism>
<evidence type="ECO:0000313" key="3">
    <source>
        <dbReference type="Proteomes" id="UP000092555"/>
    </source>
</evidence>
<dbReference type="Proteomes" id="UP000092555">
    <property type="component" value="Unassembled WGS sequence"/>
</dbReference>
<dbReference type="RefSeq" id="XP_018709720.1">
    <property type="nucleotide sequence ID" value="XM_018855126.1"/>
</dbReference>
<dbReference type="GeneID" id="30028102"/>
<protein>
    <recommendedName>
        <fullName evidence="4">Flo11 domain-containing protein</fullName>
    </recommendedName>
</protein>
<dbReference type="STRING" id="869754.A0A1A0H5J4"/>
<sequence>MMTNFGLPLLLLLLAAHSALAASSDITYTVTSSVIEIIPVTKYIFTTDGTLTSTLVTGTGLYIAATETSSSSTKAVLTDVAVEPSSNEVVEPSSSASASVTLALPLVSITASPLPIETSTESSAVKTSTVETSTVELSTIKPSTAKSSIAESYVAESSTAEASSAQTSTTEKSSVVSLSATTLKSSMETPVVSSTETSILSTKSPYEPSFPDSSVPVPSSGIATVTVSETSGCPAQTACEAPAFTPTKPVIPSGLYSTSYYTTTEKVNGAWAVVEYEVLNTFVCR</sequence>
<keyword evidence="1" id="KW-0732">Signal</keyword>
<reference evidence="2 3" key="1">
    <citation type="submission" date="2016-05" db="EMBL/GenBank/DDBJ databases">
        <title>Comparative genomics of biotechnologically important yeasts.</title>
        <authorList>
            <consortium name="DOE Joint Genome Institute"/>
            <person name="Riley R."/>
            <person name="Haridas S."/>
            <person name="Wolfe K.H."/>
            <person name="Lopes M.R."/>
            <person name="Hittinger C.T."/>
            <person name="Goker M."/>
            <person name="Salamov A."/>
            <person name="Wisecaver J."/>
            <person name="Long T.M."/>
            <person name="Aerts A.L."/>
            <person name="Barry K."/>
            <person name="Choi C."/>
            <person name="Clum A."/>
            <person name="Coughlan A.Y."/>
            <person name="Deshpande S."/>
            <person name="Douglass A.P."/>
            <person name="Hanson S.J."/>
            <person name="Klenk H.-P."/>
            <person name="LaButti K."/>
            <person name="Lapidus A."/>
            <person name="Lindquist E."/>
            <person name="Lipzen A."/>
            <person name="Meier-kolthoff J.P."/>
            <person name="Ohm R.A."/>
            <person name="Otillar R.P."/>
            <person name="Pangilinan J."/>
            <person name="Peng Y."/>
            <person name="Rokas A."/>
            <person name="Rosa C.A."/>
            <person name="Scheuner C."/>
            <person name="Sibirny A.A."/>
            <person name="Slot J.C."/>
            <person name="Stielow J.B."/>
            <person name="Sun H."/>
            <person name="Kurtzman C.P."/>
            <person name="Blackwell M."/>
            <person name="Grigoriev I.V."/>
            <person name="Jeffries T.W."/>
        </authorList>
    </citation>
    <scope>NUCLEOTIDE SEQUENCE [LARGE SCALE GENOMIC DNA]</scope>
    <source>
        <strain evidence="2 3">NRRL YB-4993</strain>
    </source>
</reference>
<name>A0A1A0H5J4_9ASCO</name>
<dbReference type="EMBL" id="LXTC01000007">
    <property type="protein sequence ID" value="OBA19188.1"/>
    <property type="molecule type" value="Genomic_DNA"/>
</dbReference>
<comment type="caution">
    <text evidence="2">The sequence shown here is derived from an EMBL/GenBank/DDBJ whole genome shotgun (WGS) entry which is preliminary data.</text>
</comment>